<dbReference type="OrthoDB" id="224413at2157"/>
<evidence type="ECO:0000313" key="1">
    <source>
        <dbReference type="EMBL" id="GGL58467.1"/>
    </source>
</evidence>
<accession>A0A830FII5</accession>
<gene>
    <name evidence="1" type="ORF">GCM10009039_15850</name>
</gene>
<reference evidence="1" key="2">
    <citation type="submission" date="2020-09" db="EMBL/GenBank/DDBJ databases">
        <authorList>
            <person name="Sun Q."/>
            <person name="Ohkuma M."/>
        </authorList>
    </citation>
    <scope>NUCLEOTIDE SEQUENCE</scope>
    <source>
        <strain evidence="1">JCM 19596</strain>
    </source>
</reference>
<evidence type="ECO:0000313" key="2">
    <source>
        <dbReference type="Proteomes" id="UP000607197"/>
    </source>
</evidence>
<protein>
    <submittedName>
        <fullName evidence="1">Uncharacterized protein</fullName>
    </submittedName>
</protein>
<sequence length="91" mass="10139">MNHLVAAGADRWHLDRHAQLVVYEAEDGGGLLTIYDCAAAQKPPSLQERGHLVRVDAAHELTHTPTGYVVKLREESVLERQGDDHYVVRAD</sequence>
<dbReference type="Proteomes" id="UP000607197">
    <property type="component" value="Unassembled WGS sequence"/>
</dbReference>
<reference evidence="1" key="1">
    <citation type="journal article" date="2014" name="Int. J. Syst. Evol. Microbiol.">
        <title>Complete genome sequence of Corynebacterium casei LMG S-19264T (=DSM 44701T), isolated from a smear-ripened cheese.</title>
        <authorList>
            <consortium name="US DOE Joint Genome Institute (JGI-PGF)"/>
            <person name="Walter F."/>
            <person name="Albersmeier A."/>
            <person name="Kalinowski J."/>
            <person name="Ruckert C."/>
        </authorList>
    </citation>
    <scope>NUCLEOTIDE SEQUENCE</scope>
    <source>
        <strain evidence="1">JCM 19596</strain>
    </source>
</reference>
<keyword evidence="2" id="KW-1185">Reference proteome</keyword>
<comment type="caution">
    <text evidence="1">The sequence shown here is derived from an EMBL/GenBank/DDBJ whole genome shotgun (WGS) entry which is preliminary data.</text>
</comment>
<proteinExistence type="predicted"/>
<name>A0A830FII5_9EURY</name>
<dbReference type="RefSeq" id="WP_188977675.1">
    <property type="nucleotide sequence ID" value="NZ_BMPG01000002.1"/>
</dbReference>
<dbReference type="AlphaFoldDB" id="A0A830FII5"/>
<dbReference type="EMBL" id="BMPG01000002">
    <property type="protein sequence ID" value="GGL58467.1"/>
    <property type="molecule type" value="Genomic_DNA"/>
</dbReference>
<organism evidence="1 2">
    <name type="scientific">Halocalculus aciditolerans</name>
    <dbReference type="NCBI Taxonomy" id="1383812"/>
    <lineage>
        <taxon>Archaea</taxon>
        <taxon>Methanobacteriati</taxon>
        <taxon>Methanobacteriota</taxon>
        <taxon>Stenosarchaea group</taxon>
        <taxon>Halobacteria</taxon>
        <taxon>Halobacteriales</taxon>
        <taxon>Halobacteriaceae</taxon>
        <taxon>Halocalculus</taxon>
    </lineage>
</organism>